<evidence type="ECO:0000256" key="1">
    <source>
        <dbReference type="SAM" id="MobiDB-lite"/>
    </source>
</evidence>
<feature type="region of interest" description="Disordered" evidence="1">
    <location>
        <begin position="1"/>
        <end position="65"/>
    </location>
</feature>
<feature type="region of interest" description="Disordered" evidence="1">
    <location>
        <begin position="224"/>
        <end position="284"/>
    </location>
</feature>
<reference evidence="2 3" key="1">
    <citation type="journal article" date="2024" name="Nat. Commun.">
        <title>Phylogenomics reveals the evolutionary origins of lichenization in chlorophyte algae.</title>
        <authorList>
            <person name="Puginier C."/>
            <person name="Libourel C."/>
            <person name="Otte J."/>
            <person name="Skaloud P."/>
            <person name="Haon M."/>
            <person name="Grisel S."/>
            <person name="Petersen M."/>
            <person name="Berrin J.G."/>
            <person name="Delaux P.M."/>
            <person name="Dal Grande F."/>
            <person name="Keller J."/>
        </authorList>
    </citation>
    <scope>NUCLEOTIDE SEQUENCE [LARGE SCALE GENOMIC DNA]</scope>
    <source>
        <strain evidence="2 3">SAG 2523</strain>
    </source>
</reference>
<protein>
    <submittedName>
        <fullName evidence="2">Uncharacterized protein</fullName>
    </submittedName>
</protein>
<sequence length="284" mass="31208">MTGKRQRSNDSKSGLGGKRPKPGDRGRIRADVKRVRAPRTASDHWKDDGYQDISDTFNDRRPPDPHEEFLYRDFQKYFNGRPARTQGKNVLWKAARVKGPRSIEHRNLVSTSSRAGVAHFFKHDLGRDNIYRVTVPHGTPFVPIKGAEHEILLPPGRIVPRGSAKKQLIDVAAIFAGKPQWEEDDVISADYVPSMTEKGHYACGPECSDRSYAVSDGPGSWEYGNSHGVTVTQQSGRSSLGSAGGSTGTSKPSPARQARAGPKRAPRTTGPRMRRGPSARTGSR</sequence>
<gene>
    <name evidence="2" type="ORF">WJX84_005467</name>
</gene>
<name>A0AAW1T8Q1_9CHLO</name>
<feature type="compositionally biased region" description="Basic and acidic residues" evidence="1">
    <location>
        <begin position="21"/>
        <end position="34"/>
    </location>
</feature>
<dbReference type="AlphaFoldDB" id="A0AAW1T8Q1"/>
<keyword evidence="3" id="KW-1185">Reference proteome</keyword>
<accession>A0AAW1T8Q1</accession>
<evidence type="ECO:0000313" key="3">
    <source>
        <dbReference type="Proteomes" id="UP001485043"/>
    </source>
</evidence>
<comment type="caution">
    <text evidence="2">The sequence shown here is derived from an EMBL/GenBank/DDBJ whole genome shotgun (WGS) entry which is preliminary data.</text>
</comment>
<dbReference type="Proteomes" id="UP001485043">
    <property type="component" value="Unassembled WGS sequence"/>
</dbReference>
<organism evidence="2 3">
    <name type="scientific">Apatococcus fuscideae</name>
    <dbReference type="NCBI Taxonomy" id="2026836"/>
    <lineage>
        <taxon>Eukaryota</taxon>
        <taxon>Viridiplantae</taxon>
        <taxon>Chlorophyta</taxon>
        <taxon>core chlorophytes</taxon>
        <taxon>Trebouxiophyceae</taxon>
        <taxon>Chlorellales</taxon>
        <taxon>Chlorellaceae</taxon>
        <taxon>Apatococcus</taxon>
    </lineage>
</organism>
<evidence type="ECO:0000313" key="2">
    <source>
        <dbReference type="EMBL" id="KAK9864854.1"/>
    </source>
</evidence>
<proteinExistence type="predicted"/>
<feature type="compositionally biased region" description="Basic residues" evidence="1">
    <location>
        <begin position="261"/>
        <end position="284"/>
    </location>
</feature>
<dbReference type="SUPFAM" id="SSF56399">
    <property type="entry name" value="ADP-ribosylation"/>
    <property type="match status" value="1"/>
</dbReference>
<dbReference type="EMBL" id="JALJOV010000308">
    <property type="protein sequence ID" value="KAK9864854.1"/>
    <property type="molecule type" value="Genomic_DNA"/>
</dbReference>